<dbReference type="InterPro" id="IPR013087">
    <property type="entry name" value="Znf_C2H2_type"/>
</dbReference>
<feature type="region of interest" description="Disordered" evidence="2">
    <location>
        <begin position="374"/>
        <end position="513"/>
    </location>
</feature>
<feature type="compositionally biased region" description="Polar residues" evidence="2">
    <location>
        <begin position="455"/>
        <end position="466"/>
    </location>
</feature>
<dbReference type="InterPro" id="IPR045154">
    <property type="entry name" value="PCF11-like"/>
</dbReference>
<feature type="compositionally biased region" description="Polar residues" evidence="2">
    <location>
        <begin position="676"/>
        <end position="686"/>
    </location>
</feature>
<protein>
    <recommendedName>
        <fullName evidence="3">CID domain-containing protein</fullName>
    </recommendedName>
</protein>
<feature type="region of interest" description="Disordered" evidence="2">
    <location>
        <begin position="1"/>
        <end position="45"/>
    </location>
</feature>
<evidence type="ECO:0000313" key="4">
    <source>
        <dbReference type="EMBL" id="MCD7470424.1"/>
    </source>
</evidence>
<accession>A0ABS8TIM8</accession>
<dbReference type="Pfam" id="PF23228">
    <property type="entry name" value="zf_PCFS4"/>
    <property type="match status" value="1"/>
</dbReference>
<dbReference type="SUPFAM" id="SSF48464">
    <property type="entry name" value="ENTH/VHS domain"/>
    <property type="match status" value="1"/>
</dbReference>
<reference evidence="4 5" key="1">
    <citation type="journal article" date="2021" name="BMC Genomics">
        <title>Datura genome reveals duplications of psychoactive alkaloid biosynthetic genes and high mutation rate following tissue culture.</title>
        <authorList>
            <person name="Rajewski A."/>
            <person name="Carter-House D."/>
            <person name="Stajich J."/>
            <person name="Litt A."/>
        </authorList>
    </citation>
    <scope>NUCLEOTIDE SEQUENCE [LARGE SCALE GENOMIC DNA]</scope>
    <source>
        <strain evidence="4">AR-01</strain>
    </source>
</reference>
<keyword evidence="1" id="KW-0507">mRNA processing</keyword>
<name>A0ABS8TIM8_DATST</name>
<feature type="region of interest" description="Disordered" evidence="2">
    <location>
        <begin position="187"/>
        <end position="208"/>
    </location>
</feature>
<comment type="caution">
    <text evidence="4">The sequence shown here is derived from an EMBL/GenBank/DDBJ whole genome shotgun (WGS) entry which is preliminary data.</text>
</comment>
<proteinExistence type="predicted"/>
<feature type="compositionally biased region" description="Polar residues" evidence="2">
    <location>
        <begin position="26"/>
        <end position="45"/>
    </location>
</feature>
<dbReference type="PANTHER" id="PTHR15921:SF13">
    <property type="entry name" value="CID DOMAIN-CONTAINING PROTEIN"/>
    <property type="match status" value="1"/>
</dbReference>
<dbReference type="InterPro" id="IPR006569">
    <property type="entry name" value="CID_dom"/>
</dbReference>
<evidence type="ECO:0000313" key="5">
    <source>
        <dbReference type="Proteomes" id="UP000823775"/>
    </source>
</evidence>
<dbReference type="Gene3D" id="1.25.40.90">
    <property type="match status" value="2"/>
</dbReference>
<dbReference type="PROSITE" id="PS00028">
    <property type="entry name" value="ZINC_FINGER_C2H2_1"/>
    <property type="match status" value="1"/>
</dbReference>
<feature type="region of interest" description="Disordered" evidence="2">
    <location>
        <begin position="560"/>
        <end position="582"/>
    </location>
</feature>
<feature type="domain" description="CID" evidence="3">
    <location>
        <begin position="74"/>
        <end position="250"/>
    </location>
</feature>
<feature type="region of interest" description="Disordered" evidence="2">
    <location>
        <begin position="225"/>
        <end position="250"/>
    </location>
</feature>
<dbReference type="InterPro" id="IPR008942">
    <property type="entry name" value="ENTH_VHS"/>
</dbReference>
<dbReference type="PANTHER" id="PTHR15921">
    <property type="entry name" value="PRE-MRNA CLEAVAGE COMPLEX II"/>
    <property type="match status" value="1"/>
</dbReference>
<dbReference type="SMART" id="SM00582">
    <property type="entry name" value="RPR"/>
    <property type="match status" value="1"/>
</dbReference>
<feature type="compositionally biased region" description="Basic and acidic residues" evidence="2">
    <location>
        <begin position="1"/>
        <end position="12"/>
    </location>
</feature>
<keyword evidence="5" id="KW-1185">Reference proteome</keyword>
<dbReference type="PROSITE" id="PS51391">
    <property type="entry name" value="CID"/>
    <property type="match status" value="1"/>
</dbReference>
<organism evidence="4 5">
    <name type="scientific">Datura stramonium</name>
    <name type="common">Jimsonweed</name>
    <name type="synonym">Common thornapple</name>
    <dbReference type="NCBI Taxonomy" id="4076"/>
    <lineage>
        <taxon>Eukaryota</taxon>
        <taxon>Viridiplantae</taxon>
        <taxon>Streptophyta</taxon>
        <taxon>Embryophyta</taxon>
        <taxon>Tracheophyta</taxon>
        <taxon>Spermatophyta</taxon>
        <taxon>Magnoliopsida</taxon>
        <taxon>eudicotyledons</taxon>
        <taxon>Gunneridae</taxon>
        <taxon>Pentapetalae</taxon>
        <taxon>asterids</taxon>
        <taxon>lamiids</taxon>
        <taxon>Solanales</taxon>
        <taxon>Solanaceae</taxon>
        <taxon>Solanoideae</taxon>
        <taxon>Datureae</taxon>
        <taxon>Datura</taxon>
    </lineage>
</organism>
<feature type="compositionally biased region" description="Polar residues" evidence="2">
    <location>
        <begin position="694"/>
        <end position="722"/>
    </location>
</feature>
<dbReference type="CDD" id="cd16982">
    <property type="entry name" value="CID_Pcf11"/>
    <property type="match status" value="1"/>
</dbReference>
<sequence length="1017" mass="109810">MKSSRRSFERSCLESGLKKPRLTEDPNGTNRSSNGGNFVPQQAANSVPVASRLRAIDSWGGSESSDSLRGPYQQQQELISEYKRALAELTINSKPIITNLTIIAGENLCDAKAIAAIICGNILEIPSEQKLPSLYLLDSIVFCKAYRQVEPSVHSGMQRLFVTWRKVFPPQQLQLIEKELGFTTGINGSLSGTRKDDSKSQQTSHSIHVNPKHLEARQCLQQPTRAKGSADYITPGDVQKPERAASVGSGRSWVEISTKKEQLNEGIREKTTSAAYGDPENLSRGSGFRLRITGEKFKEEGFDKSWYNSANGKILSQRNGLDLKHGVQSLSQNTAKADAYPQLTHSANRSSTLMDRSWQSSDEEEYMWDDVNSAGKDQRASEDSYKSGLDNLHPRPQGIFGLKAESETSADSLSREDKGQASSENQMSSVWSDVARHLASVRSTPDHPNSIAGKSFQSQKGTSHAGTPTLGIAKTENGSRGPIMQPREAQGAAPPSLESAVRQLPPSPPVSTSNFNQVVNSLTREYQSQTESHADPRMSQVLRRSNLDPRNQVCQDSLPMTSQSAHLGSSRISQTPRYNPSSLVSSLQEGYHIPFPQKIQQESPESEFSIHTQKSVVTQLSGFADSSGTVPCILPGSESSGQTSMSSLLAAVMKSGVLGSSSSVGTPLNSCDKGPLSSQGCAQSPLPSGPPIQVLSSGPKTPPSVVSVQSDINASSSPNYSLRNGERPQLPPGPAPTLVGSASFQAPNVLNAASDPVAKLLSSLVAKGLISASKEESPTSTPPQTPPQTRFQSPPASISSTAGVSVPACSRTFSSPNDELSLSRPAAAKIPNALPQATNQEREVAFKPGVIRESNPGVISELLDDFPHQCGICGLRLKLRVQLDRHLEWHALRNSDGKLLHSARRWYLNFGEWITGTGSLPDSGILAGPAVGSSQLSECTEVMVPADEGQCICFLCGHFFEDSYDEESDKWMFKGAVYMNNSSDECGIQNPIVHKNCISESSQSLMLRDDIKLELEP</sequence>
<evidence type="ECO:0000259" key="3">
    <source>
        <dbReference type="PROSITE" id="PS51391"/>
    </source>
</evidence>
<gene>
    <name evidence="4" type="ORF">HAX54_010294</name>
</gene>
<dbReference type="InterPro" id="IPR047415">
    <property type="entry name" value="Pcf11_CID"/>
</dbReference>
<feature type="region of interest" description="Disordered" evidence="2">
    <location>
        <begin position="663"/>
        <end position="739"/>
    </location>
</feature>
<evidence type="ECO:0000256" key="1">
    <source>
        <dbReference type="ARBA" id="ARBA00022664"/>
    </source>
</evidence>
<dbReference type="InterPro" id="IPR057242">
    <property type="entry name" value="PCFS4-like"/>
</dbReference>
<dbReference type="EMBL" id="JACEIK010001565">
    <property type="protein sequence ID" value="MCD7470424.1"/>
    <property type="molecule type" value="Genomic_DNA"/>
</dbReference>
<dbReference type="Proteomes" id="UP000823775">
    <property type="component" value="Unassembled WGS sequence"/>
</dbReference>
<feature type="compositionally biased region" description="Basic and acidic residues" evidence="2">
    <location>
        <begin position="376"/>
        <end position="385"/>
    </location>
</feature>
<feature type="compositionally biased region" description="Polar residues" evidence="2">
    <location>
        <begin position="420"/>
        <end position="431"/>
    </location>
</feature>
<evidence type="ECO:0000256" key="2">
    <source>
        <dbReference type="SAM" id="MobiDB-lite"/>
    </source>
</evidence>
<feature type="region of interest" description="Disordered" evidence="2">
    <location>
        <begin position="772"/>
        <end position="802"/>
    </location>
</feature>